<sequence length="91" mass="10660">MEKYKVGDLVALPNRIKHLGIAKVIMWIGKQGGRIMMKFKVGSQVELPEEKYPNVQGIVIFLDEKNDKYLVRFNGTQQLYFTENELRSWDQ</sequence>
<protein>
    <submittedName>
        <fullName evidence="1">Uncharacterized protein</fullName>
    </submittedName>
</protein>
<comment type="caution">
    <text evidence="1">The sequence shown here is derived from an EMBL/GenBank/DDBJ whole genome shotgun (WGS) entry which is preliminary data.</text>
</comment>
<proteinExistence type="predicted"/>
<reference evidence="1 2" key="1">
    <citation type="submission" date="2022-10" db="EMBL/GenBank/DDBJ databases">
        <title>Weissella fermenti sp. nov., isolated from fermented cabbage.</title>
        <authorList>
            <person name="Lee J.K."/>
            <person name="Baek J.H."/>
            <person name="Choi D.G."/>
            <person name="Kim J.M."/>
            <person name="Jeon C.O."/>
        </authorList>
    </citation>
    <scope>NUCLEOTIDE SEQUENCE [LARGE SCALE GENOMIC DNA]</scope>
    <source>
        <strain evidence="1 2">KACC 18534</strain>
    </source>
</reference>
<evidence type="ECO:0000313" key="2">
    <source>
        <dbReference type="Proteomes" id="UP001526225"/>
    </source>
</evidence>
<organism evidence="1 2">
    <name type="scientific">Weissella ceti</name>
    <dbReference type="NCBI Taxonomy" id="759620"/>
    <lineage>
        <taxon>Bacteria</taxon>
        <taxon>Bacillati</taxon>
        <taxon>Bacillota</taxon>
        <taxon>Bacilli</taxon>
        <taxon>Lactobacillales</taxon>
        <taxon>Lactobacillaceae</taxon>
        <taxon>Weissella</taxon>
    </lineage>
</organism>
<accession>A0ABT3E5M5</accession>
<dbReference type="EMBL" id="JAOZFE010000008">
    <property type="protein sequence ID" value="MCW0953714.1"/>
    <property type="molecule type" value="Genomic_DNA"/>
</dbReference>
<gene>
    <name evidence="1" type="ORF">OIT44_06580</name>
</gene>
<name>A0ABT3E5M5_9LACO</name>
<evidence type="ECO:0000313" key="1">
    <source>
        <dbReference type="EMBL" id="MCW0953714.1"/>
    </source>
</evidence>
<dbReference type="Proteomes" id="UP001526225">
    <property type="component" value="Unassembled WGS sequence"/>
</dbReference>
<dbReference type="RefSeq" id="WP_213409735.1">
    <property type="nucleotide sequence ID" value="NZ_CP074441.1"/>
</dbReference>
<keyword evidence="2" id="KW-1185">Reference proteome</keyword>